<name>A0A1Z4JID6_LEPBY</name>
<dbReference type="InterPro" id="IPR000073">
    <property type="entry name" value="AB_hydrolase_1"/>
</dbReference>
<evidence type="ECO:0000313" key="3">
    <source>
        <dbReference type="EMBL" id="BAY56448.1"/>
    </source>
</evidence>
<dbReference type="Gene3D" id="3.40.50.1820">
    <property type="entry name" value="alpha/beta hydrolase"/>
    <property type="match status" value="1"/>
</dbReference>
<sequence>MAYISVNGFNHYYEWLTESGNQPSGKPVLVFVHGWGGSARYWESTARSLCPHFDCLLYDMRGFGRSRMDDAPESTYELDIYVRDLAGLLVALRLQKVSLNAHSTGSSIAVLFLNRYAEFVDRAILTCSGIFEYQEKAFKAFHKFGGYVVKFRYPWLYSLPFTDRLFMQRFLHQSVPREMSRAFLDDFLMADEPAALGTMFSAVSQEAAETMPGEFSRITVPTLLISGEYDKIIPAEMGRQAAALSDHIQHVVIPNTAHFPMLEDPTTYLRYVTEFLEVSSPAVL</sequence>
<proteinExistence type="predicted"/>
<reference evidence="3 4" key="1">
    <citation type="submission" date="2017-06" db="EMBL/GenBank/DDBJ databases">
        <title>Genome sequencing of cyanobaciteial culture collection at National Institute for Environmental Studies (NIES).</title>
        <authorList>
            <person name="Hirose Y."/>
            <person name="Shimura Y."/>
            <person name="Fujisawa T."/>
            <person name="Nakamura Y."/>
            <person name="Kawachi M."/>
        </authorList>
    </citation>
    <scope>NUCLEOTIDE SEQUENCE [LARGE SCALE GENOMIC DNA]</scope>
    <source>
        <strain evidence="3 4">NIES-2135</strain>
    </source>
</reference>
<keyword evidence="4" id="KW-1185">Reference proteome</keyword>
<evidence type="ECO:0000313" key="4">
    <source>
        <dbReference type="Proteomes" id="UP000217895"/>
    </source>
</evidence>
<dbReference type="Pfam" id="PF00561">
    <property type="entry name" value="Abhydrolase_1"/>
    <property type="match status" value="1"/>
</dbReference>
<dbReference type="Proteomes" id="UP000217895">
    <property type="component" value="Chromosome"/>
</dbReference>
<organism evidence="3 4">
    <name type="scientific">Leptolyngbya boryana NIES-2135</name>
    <dbReference type="NCBI Taxonomy" id="1973484"/>
    <lineage>
        <taxon>Bacteria</taxon>
        <taxon>Bacillati</taxon>
        <taxon>Cyanobacteriota</taxon>
        <taxon>Cyanophyceae</taxon>
        <taxon>Leptolyngbyales</taxon>
        <taxon>Leptolyngbyaceae</taxon>
        <taxon>Leptolyngbya group</taxon>
        <taxon>Leptolyngbya</taxon>
    </lineage>
</organism>
<dbReference type="AlphaFoldDB" id="A0A1Z4JID6"/>
<protein>
    <submittedName>
        <fullName evidence="3">Alpha/beta hydrolase fold-containing protein</fullName>
    </submittedName>
</protein>
<dbReference type="InterPro" id="IPR050266">
    <property type="entry name" value="AB_hydrolase_sf"/>
</dbReference>
<accession>A0A1Z4JID6</accession>
<evidence type="ECO:0000256" key="1">
    <source>
        <dbReference type="ARBA" id="ARBA00022801"/>
    </source>
</evidence>
<dbReference type="GO" id="GO:0016020">
    <property type="term" value="C:membrane"/>
    <property type="evidence" value="ECO:0007669"/>
    <property type="project" value="TreeGrafter"/>
</dbReference>
<keyword evidence="1 3" id="KW-0378">Hydrolase</keyword>
<dbReference type="PRINTS" id="PR00111">
    <property type="entry name" value="ABHYDROLASE"/>
</dbReference>
<gene>
    <name evidence="3" type="ORF">NIES2135_32810</name>
</gene>
<dbReference type="PANTHER" id="PTHR43798:SF31">
    <property type="entry name" value="AB HYDROLASE SUPERFAMILY PROTEIN YCLE"/>
    <property type="match status" value="1"/>
</dbReference>
<evidence type="ECO:0000259" key="2">
    <source>
        <dbReference type="Pfam" id="PF00561"/>
    </source>
</evidence>
<dbReference type="InterPro" id="IPR029058">
    <property type="entry name" value="AB_hydrolase_fold"/>
</dbReference>
<dbReference type="SUPFAM" id="SSF53474">
    <property type="entry name" value="alpha/beta-Hydrolases"/>
    <property type="match status" value="1"/>
</dbReference>
<feature type="domain" description="AB hydrolase-1" evidence="2">
    <location>
        <begin position="27"/>
        <end position="265"/>
    </location>
</feature>
<dbReference type="PANTHER" id="PTHR43798">
    <property type="entry name" value="MONOACYLGLYCEROL LIPASE"/>
    <property type="match status" value="1"/>
</dbReference>
<dbReference type="GO" id="GO:0016787">
    <property type="term" value="F:hydrolase activity"/>
    <property type="evidence" value="ECO:0007669"/>
    <property type="project" value="UniProtKB-KW"/>
</dbReference>
<dbReference type="EMBL" id="AP018203">
    <property type="protein sequence ID" value="BAY56448.1"/>
    <property type="molecule type" value="Genomic_DNA"/>
</dbReference>